<feature type="repeat" description="TPR" evidence="3">
    <location>
        <begin position="113"/>
        <end position="146"/>
    </location>
</feature>
<protein>
    <submittedName>
        <fullName evidence="5">CHAT domain-containing protein</fullName>
    </submittedName>
</protein>
<dbReference type="PANTHER" id="PTHR44943:SF8">
    <property type="entry name" value="TPR REPEAT-CONTAINING PROTEIN MJ0263"/>
    <property type="match status" value="1"/>
</dbReference>
<gene>
    <name evidence="5" type="ORF">IQ276_31370</name>
</gene>
<organism evidence="5 6">
    <name type="scientific">Desmonostoc muscorum LEGE 12446</name>
    <dbReference type="NCBI Taxonomy" id="1828758"/>
    <lineage>
        <taxon>Bacteria</taxon>
        <taxon>Bacillati</taxon>
        <taxon>Cyanobacteriota</taxon>
        <taxon>Cyanophyceae</taxon>
        <taxon>Nostocales</taxon>
        <taxon>Nostocaceae</taxon>
        <taxon>Desmonostoc</taxon>
    </lineage>
</organism>
<keyword evidence="6" id="KW-1185">Reference proteome</keyword>
<dbReference type="PROSITE" id="PS50005">
    <property type="entry name" value="TPR"/>
    <property type="match status" value="2"/>
</dbReference>
<dbReference type="InterPro" id="IPR051685">
    <property type="entry name" value="Ycf3/AcsC/BcsC/TPR_MFPF"/>
</dbReference>
<dbReference type="EMBL" id="JADEXS010000683">
    <property type="protein sequence ID" value="MBE9026754.1"/>
    <property type="molecule type" value="Genomic_DNA"/>
</dbReference>
<evidence type="ECO:0000256" key="1">
    <source>
        <dbReference type="ARBA" id="ARBA00022737"/>
    </source>
</evidence>
<evidence type="ECO:0000256" key="3">
    <source>
        <dbReference type="PROSITE-ProRule" id="PRU00339"/>
    </source>
</evidence>
<sequence>MTQREPKDADGWFERGKKQYWKDRNYEGALASFNRVIELVPNKYTAWNYKGYTLRMLGRHQEAIASCNKALEIKPDFHQALNNRGLTFDDLEYYQDAVLDYNKALTITHNKYHQAWNNRGNALKSLRRYREAIDSYDRALRLENQYWRAWRNRGWALFYLPSYQEALKNWDDGLHQLKPKTCGYKARDYQEGCGELHNSKGLAQYLHGQRQEDPFPHWRGAVSSYEKALNFLTFQKFPSRHLEVLQALIKVCRGLGEKDTAQMLESEGSELLGRWLQETQSNVEKISLSRKFAAFNQYRVDSLAQSGQWDDALKLAEQRKNLCLRWLRDNRWVEPTEVGDCVPMSLVNAQRAAIYWHISPSAITTFILKGNQPPIGRILTADSSSAGADRQLQKFEEWEKTWKFSVEMGFKTECGKLIDDTLPKLAEILDIPAILSLLEGIKQLILIPHRNLHLLPLHALFPDEITITYLPSIQVGIDLQTSGVETIHELPLLSIEHPETPKSQEKVKTFDDMSLLYAEIESAAITQLYQPAHRLTGIACTLEALIRALQNTSGILHFTGHAYHNIKNPADSALLLANTEQLRLKDIFENKLDLSGYHLICLSACETGKTGKQGLIDEFVGLSAGFISAGASCLISTLWRVDEISAALLMIRFYQLLQEFSPAVALKQAQLWLRDATYGTLSQWCLEVAQQIAQYSLIQSENLEDAAASFQKKADTMDSNNRPYAHAYYWAAFTITGNVNR</sequence>
<feature type="domain" description="CHAT" evidence="4">
    <location>
        <begin position="421"/>
        <end position="738"/>
    </location>
</feature>
<dbReference type="Proteomes" id="UP000622533">
    <property type="component" value="Unassembled WGS sequence"/>
</dbReference>
<dbReference type="Pfam" id="PF13181">
    <property type="entry name" value="TPR_8"/>
    <property type="match status" value="1"/>
</dbReference>
<dbReference type="PANTHER" id="PTHR44943">
    <property type="entry name" value="CELLULOSE SYNTHASE OPERON PROTEIN C"/>
    <property type="match status" value="1"/>
</dbReference>
<reference evidence="5" key="1">
    <citation type="submission" date="2020-10" db="EMBL/GenBank/DDBJ databases">
        <authorList>
            <person name="Castelo-Branco R."/>
            <person name="Eusebio N."/>
            <person name="Adriana R."/>
            <person name="Vieira A."/>
            <person name="Brugerolle De Fraissinette N."/>
            <person name="Rezende De Castro R."/>
            <person name="Schneider M.P."/>
            <person name="Vasconcelos V."/>
            <person name="Leao P.N."/>
        </authorList>
    </citation>
    <scope>NUCLEOTIDE SEQUENCE</scope>
    <source>
        <strain evidence="5">LEGE 12446</strain>
    </source>
</reference>
<dbReference type="InterPro" id="IPR024983">
    <property type="entry name" value="CHAT_dom"/>
</dbReference>
<dbReference type="InterPro" id="IPR011990">
    <property type="entry name" value="TPR-like_helical_dom_sf"/>
</dbReference>
<dbReference type="SMART" id="SM00028">
    <property type="entry name" value="TPR"/>
    <property type="match status" value="5"/>
</dbReference>
<name>A0A8J6ZUC3_DESMC</name>
<feature type="repeat" description="TPR" evidence="3">
    <location>
        <begin position="44"/>
        <end position="77"/>
    </location>
</feature>
<proteinExistence type="predicted"/>
<dbReference type="AlphaFoldDB" id="A0A8J6ZUC3"/>
<evidence type="ECO:0000259" key="4">
    <source>
        <dbReference type="Pfam" id="PF12770"/>
    </source>
</evidence>
<keyword evidence="1" id="KW-0677">Repeat</keyword>
<dbReference type="Pfam" id="PF00515">
    <property type="entry name" value="TPR_1"/>
    <property type="match status" value="1"/>
</dbReference>
<dbReference type="InterPro" id="IPR019734">
    <property type="entry name" value="TPR_rpt"/>
</dbReference>
<dbReference type="SUPFAM" id="SSF48439">
    <property type="entry name" value="Protein prenylyltransferase"/>
    <property type="match status" value="1"/>
</dbReference>
<keyword evidence="2 3" id="KW-0802">TPR repeat</keyword>
<dbReference type="Gene3D" id="1.25.40.10">
    <property type="entry name" value="Tetratricopeptide repeat domain"/>
    <property type="match status" value="2"/>
</dbReference>
<dbReference type="Pfam" id="PF12770">
    <property type="entry name" value="CHAT"/>
    <property type="match status" value="1"/>
</dbReference>
<accession>A0A8J6ZUC3</accession>
<dbReference type="Pfam" id="PF13432">
    <property type="entry name" value="TPR_16"/>
    <property type="match status" value="1"/>
</dbReference>
<evidence type="ECO:0000313" key="6">
    <source>
        <dbReference type="Proteomes" id="UP000622533"/>
    </source>
</evidence>
<comment type="caution">
    <text evidence="5">The sequence shown here is derived from an EMBL/GenBank/DDBJ whole genome shotgun (WGS) entry which is preliminary data.</text>
</comment>
<dbReference type="RefSeq" id="WP_193923226.1">
    <property type="nucleotide sequence ID" value="NZ_JADEXS020000001.1"/>
</dbReference>
<evidence type="ECO:0000256" key="2">
    <source>
        <dbReference type="ARBA" id="ARBA00022803"/>
    </source>
</evidence>
<evidence type="ECO:0000313" key="5">
    <source>
        <dbReference type="EMBL" id="MBE9026754.1"/>
    </source>
</evidence>